<sequence length="172" mass="18874">MVLQSTGVDIPVWGVRLLRVTCVLDILVPKTSKWQDQQHLVDPSITLFWLQSFTCLVSSKSVDANRFSVHVLFFGRGRGGSRGGIEAGHGGVSMQGGVIGSRHTTLGYRTVKRQSQALHEGNTAGNIAEAARLSTWQGIHPKIRRDVKWGVEQWASKPDSYVRAGNLHLTST</sequence>
<organism evidence="1 2">
    <name type="scientific">Amniculicola lignicola CBS 123094</name>
    <dbReference type="NCBI Taxonomy" id="1392246"/>
    <lineage>
        <taxon>Eukaryota</taxon>
        <taxon>Fungi</taxon>
        <taxon>Dikarya</taxon>
        <taxon>Ascomycota</taxon>
        <taxon>Pezizomycotina</taxon>
        <taxon>Dothideomycetes</taxon>
        <taxon>Pleosporomycetidae</taxon>
        <taxon>Pleosporales</taxon>
        <taxon>Amniculicolaceae</taxon>
        <taxon>Amniculicola</taxon>
    </lineage>
</organism>
<name>A0A6A5WFT1_9PLEO</name>
<gene>
    <name evidence="1" type="ORF">P154DRAFT_194451</name>
</gene>
<accession>A0A6A5WFT1</accession>
<dbReference type="Proteomes" id="UP000799779">
    <property type="component" value="Unassembled WGS sequence"/>
</dbReference>
<reference evidence="1" key="1">
    <citation type="journal article" date="2020" name="Stud. Mycol.">
        <title>101 Dothideomycetes genomes: a test case for predicting lifestyles and emergence of pathogens.</title>
        <authorList>
            <person name="Haridas S."/>
            <person name="Albert R."/>
            <person name="Binder M."/>
            <person name="Bloem J."/>
            <person name="Labutti K."/>
            <person name="Salamov A."/>
            <person name="Andreopoulos B."/>
            <person name="Baker S."/>
            <person name="Barry K."/>
            <person name="Bills G."/>
            <person name="Bluhm B."/>
            <person name="Cannon C."/>
            <person name="Castanera R."/>
            <person name="Culley D."/>
            <person name="Daum C."/>
            <person name="Ezra D."/>
            <person name="Gonzalez J."/>
            <person name="Henrissat B."/>
            <person name="Kuo A."/>
            <person name="Liang C."/>
            <person name="Lipzen A."/>
            <person name="Lutzoni F."/>
            <person name="Magnuson J."/>
            <person name="Mondo S."/>
            <person name="Nolan M."/>
            <person name="Ohm R."/>
            <person name="Pangilinan J."/>
            <person name="Park H.-J."/>
            <person name="Ramirez L."/>
            <person name="Alfaro M."/>
            <person name="Sun H."/>
            <person name="Tritt A."/>
            <person name="Yoshinaga Y."/>
            <person name="Zwiers L.-H."/>
            <person name="Turgeon B."/>
            <person name="Goodwin S."/>
            <person name="Spatafora J."/>
            <person name="Crous P."/>
            <person name="Grigoriev I."/>
        </authorList>
    </citation>
    <scope>NUCLEOTIDE SEQUENCE</scope>
    <source>
        <strain evidence="1">CBS 123094</strain>
    </source>
</reference>
<proteinExistence type="predicted"/>
<keyword evidence="2" id="KW-1185">Reference proteome</keyword>
<protein>
    <submittedName>
        <fullName evidence="1">Uncharacterized protein</fullName>
    </submittedName>
</protein>
<dbReference type="EMBL" id="ML977587">
    <property type="protein sequence ID" value="KAF2000760.1"/>
    <property type="molecule type" value="Genomic_DNA"/>
</dbReference>
<evidence type="ECO:0000313" key="1">
    <source>
        <dbReference type="EMBL" id="KAF2000760.1"/>
    </source>
</evidence>
<dbReference type="AlphaFoldDB" id="A0A6A5WFT1"/>
<evidence type="ECO:0000313" key="2">
    <source>
        <dbReference type="Proteomes" id="UP000799779"/>
    </source>
</evidence>